<comment type="caution">
    <text evidence="1">The sequence shown here is derived from an EMBL/GenBank/DDBJ whole genome shotgun (WGS) entry which is preliminary data.</text>
</comment>
<protein>
    <submittedName>
        <fullName evidence="1">Uncharacterized protein</fullName>
    </submittedName>
</protein>
<proteinExistence type="predicted"/>
<dbReference type="AlphaFoldDB" id="A0A812CDB7"/>
<reference evidence="1" key="1">
    <citation type="submission" date="2021-01" db="EMBL/GenBank/DDBJ databases">
        <authorList>
            <person name="Li R."/>
            <person name="Bekaert M."/>
        </authorList>
    </citation>
    <scope>NUCLEOTIDE SEQUENCE</scope>
    <source>
        <strain evidence="1">Farmed</strain>
    </source>
</reference>
<evidence type="ECO:0000313" key="2">
    <source>
        <dbReference type="Proteomes" id="UP000597762"/>
    </source>
</evidence>
<dbReference type="EMBL" id="CAHIKZ030001486">
    <property type="protein sequence ID" value="CAE1265685.1"/>
    <property type="molecule type" value="Genomic_DNA"/>
</dbReference>
<dbReference type="OrthoDB" id="73997at2759"/>
<name>A0A812CDB7_ACAPH</name>
<dbReference type="Proteomes" id="UP000597762">
    <property type="component" value="Unassembled WGS sequence"/>
</dbReference>
<organism evidence="1 2">
    <name type="scientific">Acanthosepion pharaonis</name>
    <name type="common">Pharaoh cuttlefish</name>
    <name type="synonym">Sepia pharaonis</name>
    <dbReference type="NCBI Taxonomy" id="158019"/>
    <lineage>
        <taxon>Eukaryota</taxon>
        <taxon>Metazoa</taxon>
        <taxon>Spiralia</taxon>
        <taxon>Lophotrochozoa</taxon>
        <taxon>Mollusca</taxon>
        <taxon>Cephalopoda</taxon>
        <taxon>Coleoidea</taxon>
        <taxon>Decapodiformes</taxon>
        <taxon>Sepiida</taxon>
        <taxon>Sepiina</taxon>
        <taxon>Sepiidae</taxon>
        <taxon>Acanthosepion</taxon>
    </lineage>
</organism>
<evidence type="ECO:0000313" key="1">
    <source>
        <dbReference type="EMBL" id="CAE1265685.1"/>
    </source>
</evidence>
<keyword evidence="2" id="KW-1185">Reference proteome</keyword>
<accession>A0A812CDB7</accession>
<gene>
    <name evidence="1" type="ORF">SPHA_34808</name>
</gene>
<sequence length="372" mass="41914">MASQHVEPVECCQLNCALFSPDLLPSSFRDEIISFKDIIQGLPSDDVPDICSLLLELFACSSDKQLLQVAKKIVVALRQNCNFQSPATCTCIKILTGLYLRYPSRHPLKSILRSLFQNFPEEDQKCVASYLNADIGHLLSWQKCPQNENVHRHLRAVVDALLSLLENFPLGEKCLKTFAVPGLYFLSKSLQEFLKTFRFLNLPVVQCNEAMHHCLAACKAINKMLQKFSDLFTDIVHSKDEETLLLLEDITQLACQLVQEERILVDCQTNGSMVLVILLQLWNKDDFSLLLSPLFQQVALDKANCRFPLWFKETTHSGLLLANLPASSSLSLIFAVLALASPTELVQPTQTVPHNSMFLYAILDQLFTTIAR</sequence>